<dbReference type="Proteomes" id="UP000827872">
    <property type="component" value="Linkage Group LG05"/>
</dbReference>
<keyword evidence="2" id="KW-1185">Reference proteome</keyword>
<accession>A0ACB8F2R6</accession>
<evidence type="ECO:0000313" key="2">
    <source>
        <dbReference type="Proteomes" id="UP000827872"/>
    </source>
</evidence>
<comment type="caution">
    <text evidence="1">The sequence shown here is derived from an EMBL/GenBank/DDBJ whole genome shotgun (WGS) entry which is preliminary data.</text>
</comment>
<gene>
    <name evidence="1" type="ORF">K3G42_006689</name>
</gene>
<sequence length="333" mass="37020">MLIFVVTTTFWVIQRTSSTGLALDLEGVWKDWKATHGKEYLEEEENFRRTIWEKNLRMIRQHNLEASLGKHTYRLGMNHFGDLTNEEFNQRTNCLLPSTVEPPGGNVTLFRESAIVETPKEVDWRKKGYVTLVKDQGNCGSCWAFSATGALEGLHFKVTKRLVSLSEQNLIDCSGNFRNKGCGGGNASRAFLYVQHNGGINSEETYPYLSEKIAAKCSSSVMVSKGDERALEQAVANVGPVSIALDSRSKEFQFYKSGIFSCPWNGKALTHAVLAVGYVKSPEGGKGPNYWILKNSWSKIWGEKGYMRLLKGANQCGVADGASYPVLKPAEEP</sequence>
<reference evidence="1" key="1">
    <citation type="submission" date="2021-08" db="EMBL/GenBank/DDBJ databases">
        <title>The first chromosome-level gecko genome reveals the dynamic sex chromosomes of Neotropical dwarf geckos (Sphaerodactylidae: Sphaerodactylus).</title>
        <authorList>
            <person name="Pinto B.J."/>
            <person name="Keating S.E."/>
            <person name="Gamble T."/>
        </authorList>
    </citation>
    <scope>NUCLEOTIDE SEQUENCE</scope>
    <source>
        <strain evidence="1">TG3544</strain>
    </source>
</reference>
<name>A0ACB8F2R6_9SAUR</name>
<evidence type="ECO:0000313" key="1">
    <source>
        <dbReference type="EMBL" id="KAH7999216.1"/>
    </source>
</evidence>
<proteinExistence type="predicted"/>
<organism evidence="1 2">
    <name type="scientific">Sphaerodactylus townsendi</name>
    <dbReference type="NCBI Taxonomy" id="933632"/>
    <lineage>
        <taxon>Eukaryota</taxon>
        <taxon>Metazoa</taxon>
        <taxon>Chordata</taxon>
        <taxon>Craniata</taxon>
        <taxon>Vertebrata</taxon>
        <taxon>Euteleostomi</taxon>
        <taxon>Lepidosauria</taxon>
        <taxon>Squamata</taxon>
        <taxon>Bifurcata</taxon>
        <taxon>Gekkota</taxon>
        <taxon>Sphaerodactylidae</taxon>
        <taxon>Sphaerodactylus</taxon>
    </lineage>
</organism>
<dbReference type="EMBL" id="CM037618">
    <property type="protein sequence ID" value="KAH7999216.1"/>
    <property type="molecule type" value="Genomic_DNA"/>
</dbReference>
<protein>
    <submittedName>
        <fullName evidence="1">Uncharacterized protein</fullName>
    </submittedName>
</protein>